<evidence type="ECO:0000313" key="5">
    <source>
        <dbReference type="EMBL" id="SMN19642.1"/>
    </source>
</evidence>
<name>A0A1X7R1T0_9SACH</name>
<dbReference type="SMART" id="SM00913">
    <property type="entry name" value="IBN_N"/>
    <property type="match status" value="1"/>
</dbReference>
<dbReference type="PROSITE" id="PS50166">
    <property type="entry name" value="IMPORTIN_B_NT"/>
    <property type="match status" value="1"/>
</dbReference>
<keyword evidence="3" id="KW-0539">Nucleus</keyword>
<dbReference type="Proteomes" id="UP000196158">
    <property type="component" value="Unassembled WGS sequence"/>
</dbReference>
<sequence>MLDEQAIIACTGQTMVADAKLIKEAEMKLFEFQKEAGFTFLLLKIVSNVEVPLNIRMSCAIYFKNKVFRSWVNYDSTSQPVSADDINPEEQQMIKDNIIQIIVNNVNDNHITPHLTEALYNILIRCKEWDLTGPISELLNSGKHDYIYAGLLVVFEICKVHRYDLCEKREFFDKFISNVFPTIEGLLSELVNQTDFKSSELLYLILKSFKYACLNNFPAYFNDISKLDSWVQLHLFICAKPAPKEVLEIDVSDRSLDKRVKVNKWGFGNLNRFIHRYTKVTKHVSEQFIANVFSNVVPRILQEYFNIMNTWSQKSLWLSDASLYHLIRFLEKCLSTDGLYPLIEPHLEAIFKSLIFTCLCANAEVAELFEIDPEDYTRRYFDFNKEGSTADVASVDFIARTGTGRPEQLSVVLPFVNDIFNQFVQTPDNVEVAYKQEGAMRSISSLFIFFEGNPTELEGIFTHYIINILSQTKYPFLIARALATVSDFQAEFQNMETLSKIYELAYKHLMETDILPIQIEAADALRTLIISNPSIRSHISGQVPGIVEKLLKLSKEFEIDILAEVMESFVENFADELTPFAKDLGRSLAEQYLRLGQTMIETSSDSFFDQDQEMQASSLLQTMTTMAMSMNKVSLEDEFIPVCKFIIQNAQIILLTEVVDLMDALTLSSRNLNGGIISENIWNLFGEVLESFEIYSMDYFEAFNIFFETIVLHGFPTNQRYIEPFFQILSAKLTSGIDYDIENVFNLLTMYSLSMHDIPLFSECLKVSNDKDLGIDTKQTLKLFLANLMTKPIETLQICELEGQTLNMIKLWFDTKIVSVFGIKLQIMAILSIFKLEQLPSSIEGFINILSNKLVDLLEILPRAIQNRDTANNDEAMGNLLLDNEDSNNDVEDEDDYFDDIDDDLKETELDQINAFETVHQVIQSLQTHSVNRYQQFIESLDPKKKQTLQVIFEFVSQSSK</sequence>
<dbReference type="GO" id="GO:0005829">
    <property type="term" value="C:cytosol"/>
    <property type="evidence" value="ECO:0007669"/>
    <property type="project" value="TreeGrafter"/>
</dbReference>
<dbReference type="Pfam" id="PF03810">
    <property type="entry name" value="IBN_N"/>
    <property type="match status" value="1"/>
</dbReference>
<dbReference type="OrthoDB" id="760868at2759"/>
<evidence type="ECO:0000256" key="3">
    <source>
        <dbReference type="ARBA" id="ARBA00023242"/>
    </source>
</evidence>
<dbReference type="PANTHER" id="PTHR10997">
    <property type="entry name" value="IMPORTIN-7, 8, 11"/>
    <property type="match status" value="1"/>
</dbReference>
<feature type="domain" description="Importin N-terminal" evidence="4">
    <location>
        <begin position="25"/>
        <end position="104"/>
    </location>
</feature>
<dbReference type="GO" id="GO:0031267">
    <property type="term" value="F:small GTPase binding"/>
    <property type="evidence" value="ECO:0007669"/>
    <property type="project" value="InterPro"/>
</dbReference>
<keyword evidence="2" id="KW-0813">Transport</keyword>
<proteinExistence type="predicted"/>
<gene>
    <name evidence="5" type="ORF">KASA_0O02057G</name>
</gene>
<dbReference type="PANTHER" id="PTHR10997:SF28">
    <property type="entry name" value="IMPORTIN BETA SMX1"/>
    <property type="match status" value="1"/>
</dbReference>
<dbReference type="GO" id="GO:0005635">
    <property type="term" value="C:nuclear envelope"/>
    <property type="evidence" value="ECO:0007669"/>
    <property type="project" value="TreeGrafter"/>
</dbReference>
<keyword evidence="6" id="KW-1185">Reference proteome</keyword>
<dbReference type="AlphaFoldDB" id="A0A1X7R1T0"/>
<dbReference type="InterPro" id="IPR016024">
    <property type="entry name" value="ARM-type_fold"/>
</dbReference>
<dbReference type="InterPro" id="IPR001494">
    <property type="entry name" value="Importin-beta_N"/>
</dbReference>
<accession>A0A1X7R1T0</accession>
<comment type="subcellular location">
    <subcellularLocation>
        <location evidence="1">Nucleus</location>
    </subcellularLocation>
</comment>
<dbReference type="InterPro" id="IPR011989">
    <property type="entry name" value="ARM-like"/>
</dbReference>
<evidence type="ECO:0000313" key="6">
    <source>
        <dbReference type="Proteomes" id="UP000196158"/>
    </source>
</evidence>
<reference evidence="5 6" key="1">
    <citation type="submission" date="2017-04" db="EMBL/GenBank/DDBJ databases">
        <authorList>
            <person name="Afonso C.L."/>
            <person name="Miller P.J."/>
            <person name="Scott M.A."/>
            <person name="Spackman E."/>
            <person name="Goraichik I."/>
            <person name="Dimitrov K.M."/>
            <person name="Suarez D.L."/>
            <person name="Swayne D.E."/>
        </authorList>
    </citation>
    <scope>NUCLEOTIDE SEQUENCE [LARGE SCALE GENOMIC DNA]</scope>
</reference>
<evidence type="ECO:0000256" key="1">
    <source>
        <dbReference type="ARBA" id="ARBA00004123"/>
    </source>
</evidence>
<dbReference type="GO" id="GO:0006606">
    <property type="term" value="P:protein import into nucleus"/>
    <property type="evidence" value="ECO:0007669"/>
    <property type="project" value="TreeGrafter"/>
</dbReference>
<organism evidence="5 6">
    <name type="scientific">Maudiozyma saulgeensis</name>
    <dbReference type="NCBI Taxonomy" id="1789683"/>
    <lineage>
        <taxon>Eukaryota</taxon>
        <taxon>Fungi</taxon>
        <taxon>Dikarya</taxon>
        <taxon>Ascomycota</taxon>
        <taxon>Saccharomycotina</taxon>
        <taxon>Saccharomycetes</taxon>
        <taxon>Saccharomycetales</taxon>
        <taxon>Saccharomycetaceae</taxon>
        <taxon>Maudiozyma</taxon>
    </lineage>
</organism>
<protein>
    <submittedName>
        <fullName evidence="5">Similar to Saccharomyces cerevisiae YDR395W SXM1 Nuclear transport factor (Karyopherin) involved in protein transport between the cytoplasm and nucleoplasm</fullName>
    </submittedName>
</protein>
<dbReference type="Gene3D" id="1.25.10.10">
    <property type="entry name" value="Leucine-rich Repeat Variant"/>
    <property type="match status" value="1"/>
</dbReference>
<dbReference type="EMBL" id="FXLY01000004">
    <property type="protein sequence ID" value="SMN19642.1"/>
    <property type="molecule type" value="Genomic_DNA"/>
</dbReference>
<evidence type="ECO:0000259" key="4">
    <source>
        <dbReference type="PROSITE" id="PS50166"/>
    </source>
</evidence>
<dbReference type="STRING" id="1789683.A0A1X7R1T0"/>
<evidence type="ECO:0000256" key="2">
    <source>
        <dbReference type="ARBA" id="ARBA00022448"/>
    </source>
</evidence>
<dbReference type="SUPFAM" id="SSF48371">
    <property type="entry name" value="ARM repeat"/>
    <property type="match status" value="1"/>
</dbReference>